<sequence>MKKQDILNLKLNPTDKPDYYYLVIDEYILILAFMPFYRLAIMSSVTYKKSLADYLNRLYIHNDDIRRAYLIEHDLGIVLNYRRMDQKEFEAILKNLVITLKELNIHTVDRFTKQPGVLYPAFMAEDIEIVSRQSFAKQEREHQPKKSKNTGLLSALLLGLIGSWMFAHYHKLGLIVSLSGIILGLCTFFGYLWLGERMDKKGIISSVVISAVNLLIGQVFATAISIKDGLAASTKNTMHLSIFETLPLVPHFLVEQDVVSAMIPYLAFTLLLAIITILICFHFYKKAHLLKNTYILYDQR</sequence>
<dbReference type="EMBL" id="FNYK01000046">
    <property type="protein sequence ID" value="SEJ02810.1"/>
    <property type="molecule type" value="Genomic_DNA"/>
</dbReference>
<evidence type="ECO:0000313" key="2">
    <source>
        <dbReference type="EMBL" id="SEJ02810.1"/>
    </source>
</evidence>
<dbReference type="eggNOG" id="ENOG5030KGX">
    <property type="taxonomic scope" value="Bacteria"/>
</dbReference>
<feature type="transmembrane region" description="Helical" evidence="1">
    <location>
        <begin position="20"/>
        <end position="40"/>
    </location>
</feature>
<dbReference type="OrthoDB" id="9893729at2"/>
<reference evidence="3" key="1">
    <citation type="submission" date="2016-10" db="EMBL/GenBank/DDBJ databases">
        <authorList>
            <person name="Varghese N."/>
        </authorList>
    </citation>
    <scope>NUCLEOTIDE SEQUENCE [LARGE SCALE GENOMIC DNA]</scope>
    <source>
        <strain evidence="3">DSM 20406</strain>
    </source>
</reference>
<feature type="transmembrane region" description="Helical" evidence="1">
    <location>
        <begin position="262"/>
        <end position="284"/>
    </location>
</feature>
<evidence type="ECO:0000313" key="3">
    <source>
        <dbReference type="Proteomes" id="UP000183028"/>
    </source>
</evidence>
<accession>A0A1H6VQ81</accession>
<name>A0A1H6VQ81_9FIRM</name>
<dbReference type="STRING" id="322505.SAMN04487836_11643"/>
<dbReference type="Proteomes" id="UP000183028">
    <property type="component" value="Unassembled WGS sequence"/>
</dbReference>
<proteinExistence type="predicted"/>
<keyword evidence="1" id="KW-0812">Transmembrane</keyword>
<feature type="transmembrane region" description="Helical" evidence="1">
    <location>
        <begin position="173"/>
        <end position="194"/>
    </location>
</feature>
<dbReference type="RefSeq" id="WP_074732450.1">
    <property type="nucleotide sequence ID" value="NZ_FNYK01000046.1"/>
</dbReference>
<dbReference type="AlphaFoldDB" id="A0A1H6VQ81"/>
<evidence type="ECO:0000256" key="1">
    <source>
        <dbReference type="SAM" id="Phobius"/>
    </source>
</evidence>
<gene>
    <name evidence="2" type="ORF">SAMN04487834_104613</name>
</gene>
<keyword evidence="1" id="KW-0472">Membrane</keyword>
<protein>
    <submittedName>
        <fullName evidence="2">Uncharacterized protein</fullName>
    </submittedName>
</protein>
<organism evidence="2 3">
    <name type="scientific">Sharpea azabuensis</name>
    <dbReference type="NCBI Taxonomy" id="322505"/>
    <lineage>
        <taxon>Bacteria</taxon>
        <taxon>Bacillati</taxon>
        <taxon>Bacillota</taxon>
        <taxon>Erysipelotrichia</taxon>
        <taxon>Erysipelotrichales</taxon>
        <taxon>Coprobacillaceae</taxon>
        <taxon>Sharpea</taxon>
    </lineage>
</organism>
<keyword evidence="3" id="KW-1185">Reference proteome</keyword>
<feature type="transmembrane region" description="Helical" evidence="1">
    <location>
        <begin position="206"/>
        <end position="226"/>
    </location>
</feature>
<keyword evidence="1" id="KW-1133">Transmembrane helix</keyword>
<feature type="transmembrane region" description="Helical" evidence="1">
    <location>
        <begin position="150"/>
        <end position="167"/>
    </location>
</feature>